<feature type="domain" description="Peptidase C19 ubiquitin carboxyl-terminal hydrolase" evidence="3">
    <location>
        <begin position="55"/>
        <end position="115"/>
    </location>
</feature>
<keyword evidence="2" id="KW-0472">Membrane</keyword>
<dbReference type="SUPFAM" id="SSF54001">
    <property type="entry name" value="Cysteine proteinases"/>
    <property type="match status" value="1"/>
</dbReference>
<dbReference type="InterPro" id="IPR018200">
    <property type="entry name" value="USP_CS"/>
</dbReference>
<dbReference type="Pfam" id="PF00443">
    <property type="entry name" value="UCH"/>
    <property type="match status" value="1"/>
</dbReference>
<reference evidence="4 5" key="1">
    <citation type="submission" date="2024-02" db="EMBL/GenBank/DDBJ databases">
        <authorList>
            <person name="Vignale AGUSTIN F."/>
            <person name="Sosa J E."/>
            <person name="Modenutti C."/>
        </authorList>
    </citation>
    <scope>NUCLEOTIDE SEQUENCE [LARGE SCALE GENOMIC DNA]</scope>
</reference>
<dbReference type="EMBL" id="CAUOFW020010168">
    <property type="protein sequence ID" value="CAK9187834.1"/>
    <property type="molecule type" value="Genomic_DNA"/>
</dbReference>
<protein>
    <recommendedName>
        <fullName evidence="3">Peptidase C19 ubiquitin carboxyl-terminal hydrolase domain-containing protein</fullName>
    </recommendedName>
</protein>
<dbReference type="Proteomes" id="UP001642360">
    <property type="component" value="Unassembled WGS sequence"/>
</dbReference>
<evidence type="ECO:0000256" key="1">
    <source>
        <dbReference type="ARBA" id="ARBA00009085"/>
    </source>
</evidence>
<name>A0ABC8V4M0_9AQUA</name>
<keyword evidence="2" id="KW-0812">Transmembrane</keyword>
<keyword evidence="2" id="KW-1133">Transmembrane helix</keyword>
<evidence type="ECO:0000256" key="2">
    <source>
        <dbReference type="SAM" id="Phobius"/>
    </source>
</evidence>
<dbReference type="InterPro" id="IPR038765">
    <property type="entry name" value="Papain-like_cys_pep_sf"/>
</dbReference>
<dbReference type="InterPro" id="IPR001394">
    <property type="entry name" value="Peptidase_C19_UCH"/>
</dbReference>
<organism evidence="4 5">
    <name type="scientific">Ilex paraguariensis</name>
    <name type="common">yerba mate</name>
    <dbReference type="NCBI Taxonomy" id="185542"/>
    <lineage>
        <taxon>Eukaryota</taxon>
        <taxon>Viridiplantae</taxon>
        <taxon>Streptophyta</taxon>
        <taxon>Embryophyta</taxon>
        <taxon>Tracheophyta</taxon>
        <taxon>Spermatophyta</taxon>
        <taxon>Magnoliopsida</taxon>
        <taxon>eudicotyledons</taxon>
        <taxon>Gunneridae</taxon>
        <taxon>Pentapetalae</taxon>
        <taxon>asterids</taxon>
        <taxon>campanulids</taxon>
        <taxon>Aquifoliales</taxon>
        <taxon>Aquifoliaceae</taxon>
        <taxon>Ilex</taxon>
    </lineage>
</organism>
<sequence>MNWFSAPGFPISVASILGVAGFILALRDGKVRNFKSLPWSSDKNCSSEDLWVVPGLQNLGNNCFLNVILQALASCSGFRSFLETVVEEFESSSFENLPLAAALSSLLEAMRNRNLDANLMQQVFSISWECNPSKVCIGAIIAIKGLLRYRYRAHDPSEDSLDYHCPDSAAHLSVLLMVMKPHPSDTLDKCSDFATVTADTCFSYGPPSRNYNRGAKPGDSADLRHIHMIDSPDAGTVHFLLPSTSFPSL</sequence>
<feature type="transmembrane region" description="Helical" evidence="2">
    <location>
        <begin position="6"/>
        <end position="26"/>
    </location>
</feature>
<gene>
    <name evidence="4" type="ORF">ILEXP_LOCUS58439</name>
</gene>
<dbReference type="Gene3D" id="3.90.70.10">
    <property type="entry name" value="Cysteine proteinases"/>
    <property type="match status" value="1"/>
</dbReference>
<proteinExistence type="inferred from homology"/>
<evidence type="ECO:0000313" key="4">
    <source>
        <dbReference type="EMBL" id="CAK9187834.1"/>
    </source>
</evidence>
<comment type="similarity">
    <text evidence="1">Belongs to the peptidase C19 family.</text>
</comment>
<dbReference type="AlphaFoldDB" id="A0ABC8V4M0"/>
<comment type="caution">
    <text evidence="4">The sequence shown here is derived from an EMBL/GenBank/DDBJ whole genome shotgun (WGS) entry which is preliminary data.</text>
</comment>
<evidence type="ECO:0000313" key="5">
    <source>
        <dbReference type="Proteomes" id="UP001642360"/>
    </source>
</evidence>
<accession>A0ABC8V4M0</accession>
<dbReference type="PROSITE" id="PS00972">
    <property type="entry name" value="USP_1"/>
    <property type="match status" value="1"/>
</dbReference>
<keyword evidence="5" id="KW-1185">Reference proteome</keyword>
<evidence type="ECO:0000259" key="3">
    <source>
        <dbReference type="Pfam" id="PF00443"/>
    </source>
</evidence>